<organism evidence="2 3">
    <name type="scientific">Massilia forsythiae</name>
    <dbReference type="NCBI Taxonomy" id="2728020"/>
    <lineage>
        <taxon>Bacteria</taxon>
        <taxon>Pseudomonadati</taxon>
        <taxon>Pseudomonadota</taxon>
        <taxon>Betaproteobacteria</taxon>
        <taxon>Burkholderiales</taxon>
        <taxon>Oxalobacteraceae</taxon>
        <taxon>Telluria group</taxon>
        <taxon>Massilia</taxon>
    </lineage>
</organism>
<keyword evidence="3" id="KW-1185">Reference proteome</keyword>
<dbReference type="Proteomes" id="UP000502415">
    <property type="component" value="Chromosome"/>
</dbReference>
<evidence type="ECO:0000313" key="3">
    <source>
        <dbReference type="Proteomes" id="UP000502415"/>
    </source>
</evidence>
<feature type="chain" id="PRO_5031174960" description="DUF3617 family protein" evidence="1">
    <location>
        <begin position="33"/>
        <end position="261"/>
    </location>
</feature>
<sequence length="261" mass="27619">MKLKETGSDLNIAKILTLPAMLLCIHTPSTYAAPVSVTDPFPPPGLYRIDTDAQIRSQSTTQRVTQQGTSGRATINSQAPGRANDIRNVQGEASKNFCMGPRSANDGLLPPASSCRGGKLASSANGTTYTMQCGFADITTVVRKLNATTWEYRVSTVERQGGGEIPGLPSFAQQKAMFAVTAKNGATAEDRAEAQHNLSHWDEYVAKARAEAAEMAKEDAALGESTGASAIPARTSTSIHRLVRIGDTCTPTKGALPLTTH</sequence>
<evidence type="ECO:0000256" key="1">
    <source>
        <dbReference type="SAM" id="SignalP"/>
    </source>
</evidence>
<dbReference type="AlphaFoldDB" id="A0A7Z2W134"/>
<gene>
    <name evidence="2" type="ORF">HH212_24755</name>
</gene>
<protein>
    <recommendedName>
        <fullName evidence="4">DUF3617 family protein</fullName>
    </recommendedName>
</protein>
<dbReference type="KEGG" id="mfy:HH212_24755"/>
<keyword evidence="1" id="KW-0732">Signal</keyword>
<dbReference type="EMBL" id="CP051685">
    <property type="protein sequence ID" value="QJE02820.1"/>
    <property type="molecule type" value="Genomic_DNA"/>
</dbReference>
<name>A0A7Z2W134_9BURK</name>
<evidence type="ECO:0000313" key="2">
    <source>
        <dbReference type="EMBL" id="QJE02820.1"/>
    </source>
</evidence>
<proteinExistence type="predicted"/>
<accession>A0A7Z2W134</accession>
<evidence type="ECO:0008006" key="4">
    <source>
        <dbReference type="Google" id="ProtNLM"/>
    </source>
</evidence>
<dbReference type="RefSeq" id="WP_170204901.1">
    <property type="nucleotide sequence ID" value="NZ_CP051685.1"/>
</dbReference>
<feature type="signal peptide" evidence="1">
    <location>
        <begin position="1"/>
        <end position="32"/>
    </location>
</feature>
<reference evidence="2 3" key="1">
    <citation type="submission" date="2020-04" db="EMBL/GenBank/DDBJ databases">
        <title>Genome sequencing of novel species.</title>
        <authorList>
            <person name="Heo J."/>
            <person name="Kim S.-J."/>
            <person name="Kim J.-S."/>
            <person name="Hong S.-B."/>
            <person name="Kwon S.-W."/>
        </authorList>
    </citation>
    <scope>NUCLEOTIDE SEQUENCE [LARGE SCALE GENOMIC DNA]</scope>
    <source>
        <strain evidence="2 3">GN2-R2</strain>
    </source>
</reference>